<evidence type="ECO:0000313" key="15">
    <source>
        <dbReference type="EMBL" id="TEB06081.1"/>
    </source>
</evidence>
<proteinExistence type="inferred from homology"/>
<dbReference type="Proteomes" id="UP000298324">
    <property type="component" value="Unassembled WGS sequence"/>
</dbReference>
<keyword evidence="4 14" id="KW-1003">Cell membrane</keyword>
<comment type="function">
    <text evidence="14">Catalyzes the sodium-dependent uptake of extracellular L-proline.</text>
</comment>
<dbReference type="EMBL" id="QFGA01000002">
    <property type="protein sequence ID" value="TEB06081.1"/>
    <property type="molecule type" value="Genomic_DNA"/>
</dbReference>
<name>A0A4Y7RBJ5_9FIRM</name>
<feature type="transmembrane region" description="Helical" evidence="14">
    <location>
        <begin position="5"/>
        <end position="23"/>
    </location>
</feature>
<dbReference type="CDD" id="cd11475">
    <property type="entry name" value="SLC5sbd_PutP"/>
    <property type="match status" value="1"/>
</dbReference>
<keyword evidence="8 14" id="KW-0915">Sodium</keyword>
<evidence type="ECO:0000256" key="1">
    <source>
        <dbReference type="ARBA" id="ARBA00004651"/>
    </source>
</evidence>
<feature type="transmembrane region" description="Helical" evidence="14">
    <location>
        <begin position="453"/>
        <end position="475"/>
    </location>
</feature>
<dbReference type="PROSITE" id="PS00456">
    <property type="entry name" value="NA_SOLUT_SYMP_1"/>
    <property type="match status" value="1"/>
</dbReference>
<keyword evidence="7 14" id="KW-1133">Transmembrane helix</keyword>
<dbReference type="AlphaFoldDB" id="A0A4Y7RBJ5"/>
<dbReference type="PROSITE" id="PS50283">
    <property type="entry name" value="NA_SOLUT_SYMP_3"/>
    <property type="match status" value="1"/>
</dbReference>
<keyword evidence="5 14" id="KW-0812">Transmembrane</keyword>
<dbReference type="NCBIfam" id="TIGR02121">
    <property type="entry name" value="Na_Pro_sym"/>
    <property type="match status" value="1"/>
</dbReference>
<dbReference type="PANTHER" id="PTHR48086:SF3">
    <property type="entry name" value="SODIUM_PROLINE SYMPORTER"/>
    <property type="match status" value="1"/>
</dbReference>
<accession>A0A4Y7RBJ5</accession>
<feature type="transmembrane region" description="Helical" evidence="14">
    <location>
        <begin position="371"/>
        <end position="391"/>
    </location>
</feature>
<feature type="transmembrane region" description="Helical" evidence="14">
    <location>
        <begin position="233"/>
        <end position="254"/>
    </location>
</feature>
<dbReference type="GO" id="GO:0005298">
    <property type="term" value="F:proline:sodium symporter activity"/>
    <property type="evidence" value="ECO:0007669"/>
    <property type="project" value="UniProtKB-UniRule"/>
</dbReference>
<evidence type="ECO:0000256" key="9">
    <source>
        <dbReference type="ARBA" id="ARBA00023065"/>
    </source>
</evidence>
<feature type="transmembrane region" description="Helical" evidence="14">
    <location>
        <begin position="275"/>
        <end position="301"/>
    </location>
</feature>
<dbReference type="InterPro" id="IPR038377">
    <property type="entry name" value="Na/Glc_symporter_sf"/>
</dbReference>
<feature type="transmembrane region" description="Helical" evidence="14">
    <location>
        <begin position="321"/>
        <end position="350"/>
    </location>
</feature>
<feature type="transmembrane region" description="Helical" evidence="14">
    <location>
        <begin position="403"/>
        <end position="422"/>
    </location>
</feature>
<keyword evidence="10 14" id="KW-0472">Membrane</keyword>
<evidence type="ECO:0000256" key="12">
    <source>
        <dbReference type="ARBA" id="ARBA00033708"/>
    </source>
</evidence>
<feature type="transmembrane region" description="Helical" evidence="14">
    <location>
        <begin position="66"/>
        <end position="88"/>
    </location>
</feature>
<comment type="similarity">
    <text evidence="2 13">Belongs to the sodium:solute symporter (SSF) (TC 2.A.21) family.</text>
</comment>
<gene>
    <name evidence="15" type="primary">putP_1</name>
    <name evidence="15" type="ORF">Psch_03123</name>
</gene>
<dbReference type="InterPro" id="IPR011851">
    <property type="entry name" value="Na/Pro_symporter"/>
</dbReference>
<dbReference type="PANTHER" id="PTHR48086">
    <property type="entry name" value="SODIUM/PROLINE SYMPORTER-RELATED"/>
    <property type="match status" value="1"/>
</dbReference>
<keyword evidence="3 14" id="KW-0813">Transport</keyword>
<evidence type="ECO:0000256" key="3">
    <source>
        <dbReference type="ARBA" id="ARBA00022448"/>
    </source>
</evidence>
<dbReference type="NCBIfam" id="TIGR00813">
    <property type="entry name" value="sss"/>
    <property type="match status" value="1"/>
</dbReference>
<feature type="transmembrane region" description="Helical" evidence="14">
    <location>
        <begin position="160"/>
        <end position="185"/>
    </location>
</feature>
<evidence type="ECO:0000256" key="8">
    <source>
        <dbReference type="ARBA" id="ARBA00023053"/>
    </source>
</evidence>
<evidence type="ECO:0000256" key="6">
    <source>
        <dbReference type="ARBA" id="ARBA00022847"/>
    </source>
</evidence>
<evidence type="ECO:0000256" key="5">
    <source>
        <dbReference type="ARBA" id="ARBA00022692"/>
    </source>
</evidence>
<evidence type="ECO:0000313" key="16">
    <source>
        <dbReference type="Proteomes" id="UP000298324"/>
    </source>
</evidence>
<evidence type="ECO:0000256" key="14">
    <source>
        <dbReference type="RuleBase" id="RU366012"/>
    </source>
</evidence>
<evidence type="ECO:0000256" key="13">
    <source>
        <dbReference type="RuleBase" id="RU362091"/>
    </source>
</evidence>
<evidence type="ECO:0000256" key="4">
    <source>
        <dbReference type="ARBA" id="ARBA00022475"/>
    </source>
</evidence>
<comment type="caution">
    <text evidence="15">The sequence shown here is derived from an EMBL/GenBank/DDBJ whole genome shotgun (WGS) entry which is preliminary data.</text>
</comment>
<feature type="transmembrane region" description="Helical" evidence="14">
    <location>
        <begin position="192"/>
        <end position="213"/>
    </location>
</feature>
<dbReference type="GO" id="GO:0031402">
    <property type="term" value="F:sodium ion binding"/>
    <property type="evidence" value="ECO:0007669"/>
    <property type="project" value="UniProtKB-UniRule"/>
</dbReference>
<dbReference type="GO" id="GO:0015824">
    <property type="term" value="P:proline transport"/>
    <property type="evidence" value="ECO:0007669"/>
    <property type="project" value="UniProtKB-UniRule"/>
</dbReference>
<dbReference type="PROSITE" id="PS00457">
    <property type="entry name" value="NA_SOLUT_SYMP_2"/>
    <property type="match status" value="1"/>
</dbReference>
<keyword evidence="14" id="KW-0029">Amino-acid transport</keyword>
<dbReference type="Pfam" id="PF00474">
    <property type="entry name" value="SSF"/>
    <property type="match status" value="1"/>
</dbReference>
<keyword evidence="6 14" id="KW-0769">Symport</keyword>
<comment type="subcellular location">
    <subcellularLocation>
        <location evidence="1 14">Cell membrane</location>
        <topology evidence="1 14">Multi-pass membrane protein</topology>
    </subcellularLocation>
</comment>
<dbReference type="Gene3D" id="1.20.1730.10">
    <property type="entry name" value="Sodium/glucose cotransporter"/>
    <property type="match status" value="1"/>
</dbReference>
<comment type="catalytic activity">
    <reaction evidence="12">
        <text>L-proline(in) + Na(+)(in) = L-proline(out) + Na(+)(out)</text>
        <dbReference type="Rhea" id="RHEA:28967"/>
        <dbReference type="ChEBI" id="CHEBI:29101"/>
        <dbReference type="ChEBI" id="CHEBI:60039"/>
    </reaction>
</comment>
<keyword evidence="16" id="KW-1185">Reference proteome</keyword>
<keyword evidence="11 14" id="KW-0739">Sodium transport</keyword>
<evidence type="ECO:0000256" key="10">
    <source>
        <dbReference type="ARBA" id="ARBA00023136"/>
    </source>
</evidence>
<evidence type="ECO:0000256" key="2">
    <source>
        <dbReference type="ARBA" id="ARBA00006434"/>
    </source>
</evidence>
<evidence type="ECO:0000256" key="11">
    <source>
        <dbReference type="ARBA" id="ARBA00023201"/>
    </source>
</evidence>
<feature type="transmembrane region" description="Helical" evidence="14">
    <location>
        <begin position="429"/>
        <end position="447"/>
    </location>
</feature>
<dbReference type="InterPro" id="IPR050277">
    <property type="entry name" value="Sodium:Solute_Symporter"/>
</dbReference>
<evidence type="ECO:0000256" key="7">
    <source>
        <dbReference type="ARBA" id="ARBA00022989"/>
    </source>
</evidence>
<keyword evidence="9 14" id="KW-0406">Ion transport</keyword>
<dbReference type="RefSeq" id="WP_190258698.1">
    <property type="nucleotide sequence ID" value="NZ_QFGA01000002.1"/>
</dbReference>
<protein>
    <recommendedName>
        <fullName evidence="14">Sodium/proline symporter</fullName>
    </recommendedName>
    <alternativeName>
        <fullName evidence="14">Proline permease</fullName>
    </alternativeName>
</protein>
<dbReference type="GO" id="GO:0005886">
    <property type="term" value="C:plasma membrane"/>
    <property type="evidence" value="ECO:0007669"/>
    <property type="project" value="UniProtKB-SubCell"/>
</dbReference>
<dbReference type="InterPro" id="IPR018212">
    <property type="entry name" value="Na/solute_symporter_CS"/>
</dbReference>
<reference evidence="15 16" key="1">
    <citation type="journal article" date="2018" name="Environ. Microbiol.">
        <title>Novel energy conservation strategies and behaviour of Pelotomaculum schinkii driving syntrophic propionate catabolism.</title>
        <authorList>
            <person name="Hidalgo-Ahumada C.A.P."/>
            <person name="Nobu M.K."/>
            <person name="Narihiro T."/>
            <person name="Tamaki H."/>
            <person name="Liu W.T."/>
            <person name="Kamagata Y."/>
            <person name="Stams A.J.M."/>
            <person name="Imachi H."/>
            <person name="Sousa D.Z."/>
        </authorList>
    </citation>
    <scope>NUCLEOTIDE SEQUENCE [LARGE SCALE GENOMIC DNA]</scope>
    <source>
        <strain evidence="15 16">HH</strain>
    </source>
</reference>
<organism evidence="15 16">
    <name type="scientific">Pelotomaculum schinkii</name>
    <dbReference type="NCBI Taxonomy" id="78350"/>
    <lineage>
        <taxon>Bacteria</taxon>
        <taxon>Bacillati</taxon>
        <taxon>Bacillota</taxon>
        <taxon>Clostridia</taxon>
        <taxon>Eubacteriales</taxon>
        <taxon>Desulfotomaculaceae</taxon>
        <taxon>Pelotomaculum</taxon>
    </lineage>
</organism>
<feature type="transmembrane region" description="Helical" evidence="14">
    <location>
        <begin position="124"/>
        <end position="148"/>
    </location>
</feature>
<dbReference type="InterPro" id="IPR001734">
    <property type="entry name" value="Na/solute_symporter"/>
</dbReference>
<sequence>MSHSFGIIAASILYLTGMLWIGVNFSNRTENVSDYILGSRGLNKWVTSLSAEASDMSGWLLLGLPGYAYLSGMEASWIALGLALGTYANWKFVAKRLRNYTQIANDSLTLPDYLENRFRDSLKILRSVAAVFILIFFLIYTSSGFVAGGKLFNTVFGLPYIWSMLIGAAVVVTYTFLGGFMAVCWTDFVQGILMFFAILIVPITGMFLSGGPADTLAALKNINPELLNPFTSVDGTALSLIAVVSLMAWGLGYFGQPHILVRFMAIHSADEIKPARHIAMVWVILSLAAAVLVGMVGRVYLPQTLEGAASETVFMVMTNDIFASFIAGIILSAILAAIMSTASSQLLVTASAIGQDFYKSLIRKEAGEKELVSISRWTVIGVAIVAGLLAIKPDNLVLDLVAYAWAGFGATFGPTLVMSLFWKRMTKSGALAGIIAGGITVLVWKQLAHFGGIFALYEIVPGFIMSVFAIIVVSMMSKQPSKEIMDEFERVNRAELR</sequence>